<dbReference type="Proteomes" id="UP001595685">
    <property type="component" value="Unassembled WGS sequence"/>
</dbReference>
<organism evidence="1 2">
    <name type="scientific">Aquipuribacter hungaricus</name>
    <dbReference type="NCBI Taxonomy" id="545624"/>
    <lineage>
        <taxon>Bacteria</taxon>
        <taxon>Bacillati</taxon>
        <taxon>Actinomycetota</taxon>
        <taxon>Actinomycetes</taxon>
        <taxon>Micrococcales</taxon>
        <taxon>Intrasporangiaceae</taxon>
        <taxon>Aquipuribacter</taxon>
    </lineage>
</organism>
<reference evidence="2" key="1">
    <citation type="journal article" date="2019" name="Int. J. Syst. Evol. Microbiol.">
        <title>The Global Catalogue of Microorganisms (GCM) 10K type strain sequencing project: providing services to taxonomists for standard genome sequencing and annotation.</title>
        <authorList>
            <consortium name="The Broad Institute Genomics Platform"/>
            <consortium name="The Broad Institute Genome Sequencing Center for Infectious Disease"/>
            <person name="Wu L."/>
            <person name="Ma J."/>
        </authorList>
    </citation>
    <scope>NUCLEOTIDE SEQUENCE [LARGE SCALE GENOMIC DNA]</scope>
    <source>
        <strain evidence="2">NCAIM B.02333</strain>
    </source>
</reference>
<sequence length="403" mass="42934">MERPGTGLYVFPSDLLDEGVDAVRRRSDELGAGTLVVAVAYHQARDVVPHAGRKPRLRYREDGVFFEPDPDRWTGTTLRPRVQPQDQRDALAALLATGAPVEAWTVFLHNTSLGEEHPRLASETCFGDRLLSNLCPSNPEAAGYADALAADIAARGLDIVAEALSGQTFAHGHHHERSFSPVSELDEAVLGICFCEHCTRAGTSAGLDVGRVAAAARVRVQSAFAGAAGRPATLEALAETLGGDVLAYLSTQQQTVTALADRLARTVRGHGRTLSYMDLTGAVLGYGDGAPSGPAAASQGWRIAVDLSSVAPLTDSCSVLGYTVDTTRLHADVASYRAAVGGSRLRVVLRPGWPDTSSRAHLRDKVRAVLDAGADQVDFYTYGMYDQEVLDRIPYAMDGLSVP</sequence>
<proteinExistence type="predicted"/>
<accession>A0ABV7WDS2</accession>
<protein>
    <recommendedName>
        <fullName evidence="3">Alanine-rich protein</fullName>
    </recommendedName>
</protein>
<comment type="caution">
    <text evidence="1">The sequence shown here is derived from an EMBL/GenBank/DDBJ whole genome shotgun (WGS) entry which is preliminary data.</text>
</comment>
<evidence type="ECO:0000313" key="2">
    <source>
        <dbReference type="Proteomes" id="UP001595685"/>
    </source>
</evidence>
<evidence type="ECO:0008006" key="3">
    <source>
        <dbReference type="Google" id="ProtNLM"/>
    </source>
</evidence>
<evidence type="ECO:0000313" key="1">
    <source>
        <dbReference type="EMBL" id="MFC3687993.1"/>
    </source>
</evidence>
<dbReference type="EMBL" id="JBHRWW010000003">
    <property type="protein sequence ID" value="MFC3687993.1"/>
    <property type="molecule type" value="Genomic_DNA"/>
</dbReference>
<keyword evidence="2" id="KW-1185">Reference proteome</keyword>
<gene>
    <name evidence="1" type="ORF">ACFOLH_06520</name>
</gene>
<name>A0ABV7WDS2_9MICO</name>
<dbReference type="RefSeq" id="WP_340293128.1">
    <property type="nucleotide sequence ID" value="NZ_JBBEOI010000096.1"/>
</dbReference>